<reference key="2">
    <citation type="submission" date="2011-03" db="EMBL/GenBank/DDBJ databases">
        <title>Complete genome sequence of the thermoacidophilic crenarchaeon Thermoproteus uzoniensis 768-20.</title>
        <authorList>
            <person name="Mardanov A.V."/>
            <person name="Gumerov V.M."/>
            <person name="Beletsky A.V."/>
            <person name="Prokofeva M.I."/>
            <person name="Bonch-Osmolovskaya E.A."/>
            <person name="Ravin N.V."/>
            <person name="Skryabin K.G."/>
        </authorList>
    </citation>
    <scope>NUCLEOTIDE SEQUENCE</scope>
    <source>
        <strain>768-20</strain>
    </source>
</reference>
<evidence type="ECO:0000313" key="2">
    <source>
        <dbReference type="Proteomes" id="UP000008138"/>
    </source>
</evidence>
<dbReference type="STRING" id="999630.TUZN_0876"/>
<keyword evidence="2" id="KW-1185">Reference proteome</keyword>
<name>F2L5J0_THEU7</name>
<evidence type="ECO:0000313" key="1">
    <source>
        <dbReference type="EMBL" id="AEA12361.1"/>
    </source>
</evidence>
<dbReference type="AlphaFoldDB" id="F2L5J0"/>
<dbReference type="eggNOG" id="arCOG08322">
    <property type="taxonomic scope" value="Archaea"/>
</dbReference>
<dbReference type="HOGENOM" id="CLU_204998_0_0_2"/>
<gene>
    <name evidence="1" type="ordered locus">TUZN_0876</name>
</gene>
<dbReference type="OrthoDB" id="26561at2157"/>
<sequence length="46" mass="5179">MARRYCPVCRKSVDEVVQREGNLVVKKCPNCGYVFAKYELKGAAAK</sequence>
<dbReference type="EMBL" id="CP002590">
    <property type="protein sequence ID" value="AEA12361.1"/>
    <property type="molecule type" value="Genomic_DNA"/>
</dbReference>
<dbReference type="KEGG" id="tuz:TUZN_0876"/>
<dbReference type="RefSeq" id="WP_013679697.1">
    <property type="nucleotide sequence ID" value="NC_015315.1"/>
</dbReference>
<accession>F2L5J0</accession>
<reference evidence="1 2" key="1">
    <citation type="journal article" date="2011" name="J. Bacteriol.">
        <title>Complete genome sequence of the thermoacidophilic crenarchaeon Thermoproteus uzoniensis 768-20.</title>
        <authorList>
            <person name="Mardanov A.V."/>
            <person name="Gumerov V.M."/>
            <person name="Beletsky A.V."/>
            <person name="Prokofeva M.I."/>
            <person name="Bonch-Osmolovskaya E.A."/>
            <person name="Ravin N.V."/>
            <person name="Skryabin K.G."/>
        </authorList>
    </citation>
    <scope>NUCLEOTIDE SEQUENCE [LARGE SCALE GENOMIC DNA]</scope>
    <source>
        <strain evidence="1 2">768-20</strain>
    </source>
</reference>
<organism evidence="1 2">
    <name type="scientific">Thermoproteus uzoniensis (strain 768-20)</name>
    <dbReference type="NCBI Taxonomy" id="999630"/>
    <lineage>
        <taxon>Archaea</taxon>
        <taxon>Thermoproteota</taxon>
        <taxon>Thermoprotei</taxon>
        <taxon>Thermoproteales</taxon>
        <taxon>Thermoproteaceae</taxon>
        <taxon>Thermoproteus</taxon>
    </lineage>
</organism>
<dbReference type="Proteomes" id="UP000008138">
    <property type="component" value="Chromosome"/>
</dbReference>
<dbReference type="GeneID" id="59388392"/>
<proteinExistence type="predicted"/>
<protein>
    <submittedName>
        <fullName evidence="1">Uncharacterized protein</fullName>
    </submittedName>
</protein>